<dbReference type="Ensembl" id="ENSPMGT00000015965.1">
    <property type="protein sequence ID" value="ENSPMGP00000014978.1"/>
    <property type="gene ID" value="ENSPMGG00000012275.1"/>
</dbReference>
<proteinExistence type="predicted"/>
<reference evidence="1" key="1">
    <citation type="submission" date="2025-08" db="UniProtKB">
        <authorList>
            <consortium name="Ensembl"/>
        </authorList>
    </citation>
    <scope>IDENTIFICATION</scope>
</reference>
<keyword evidence="2" id="KW-1185">Reference proteome</keyword>
<protein>
    <submittedName>
        <fullName evidence="1">Uncharacterized protein</fullName>
    </submittedName>
</protein>
<reference evidence="1" key="2">
    <citation type="submission" date="2025-09" db="UniProtKB">
        <authorList>
            <consortium name="Ensembl"/>
        </authorList>
    </citation>
    <scope>IDENTIFICATION</scope>
</reference>
<accession>A0A3B4AD46</accession>
<dbReference type="Gene3D" id="1.20.5.110">
    <property type="match status" value="1"/>
</dbReference>
<organism evidence="1 2">
    <name type="scientific">Periophthalmus magnuspinnatus</name>
    <dbReference type="NCBI Taxonomy" id="409849"/>
    <lineage>
        <taxon>Eukaryota</taxon>
        <taxon>Metazoa</taxon>
        <taxon>Chordata</taxon>
        <taxon>Craniata</taxon>
        <taxon>Vertebrata</taxon>
        <taxon>Euteleostomi</taxon>
        <taxon>Actinopterygii</taxon>
        <taxon>Neopterygii</taxon>
        <taxon>Teleostei</taxon>
        <taxon>Neoteleostei</taxon>
        <taxon>Acanthomorphata</taxon>
        <taxon>Gobiaria</taxon>
        <taxon>Gobiiformes</taxon>
        <taxon>Gobioidei</taxon>
        <taxon>Gobiidae</taxon>
        <taxon>Oxudercinae</taxon>
        <taxon>Periophthalmus</taxon>
    </lineage>
</organism>
<sequence>MFVAIYSLMLISNGELMNNIEKNVMSAADYTGRSKTETDKAIEYKKSTFKLVPPVFLRSFRKHSKTSEQSTKL</sequence>
<dbReference type="SUPFAM" id="SSF58038">
    <property type="entry name" value="SNARE fusion complex"/>
    <property type="match status" value="1"/>
</dbReference>
<name>A0A3B4AD46_9GOBI</name>
<dbReference type="Proteomes" id="UP000261520">
    <property type="component" value="Unplaced"/>
</dbReference>
<evidence type="ECO:0000313" key="2">
    <source>
        <dbReference type="Proteomes" id="UP000261520"/>
    </source>
</evidence>
<evidence type="ECO:0000313" key="1">
    <source>
        <dbReference type="Ensembl" id="ENSPMGP00000014978.1"/>
    </source>
</evidence>
<dbReference type="AlphaFoldDB" id="A0A3B4AD46"/>